<keyword evidence="6" id="KW-0804">Transcription</keyword>
<evidence type="ECO:0000256" key="7">
    <source>
        <dbReference type="ARBA" id="ARBA00024867"/>
    </source>
</evidence>
<dbReference type="Gene3D" id="1.10.10.10">
    <property type="entry name" value="Winged helix-like DNA-binding domain superfamily/Winged helix DNA-binding domain"/>
    <property type="match status" value="1"/>
</dbReference>
<dbReference type="Gene3D" id="6.10.250.690">
    <property type="match status" value="1"/>
</dbReference>
<keyword evidence="3" id="KW-0902">Two-component regulatory system</keyword>
<dbReference type="AlphaFoldDB" id="A0A7Y0Q4E4"/>
<dbReference type="GO" id="GO:0000976">
    <property type="term" value="F:transcription cis-regulatory region binding"/>
    <property type="evidence" value="ECO:0007669"/>
    <property type="project" value="TreeGrafter"/>
</dbReference>
<evidence type="ECO:0000256" key="9">
    <source>
        <dbReference type="PROSITE-ProRule" id="PRU01091"/>
    </source>
</evidence>
<evidence type="ECO:0000256" key="2">
    <source>
        <dbReference type="ARBA" id="ARBA00022553"/>
    </source>
</evidence>
<keyword evidence="13" id="KW-1185">Reference proteome</keyword>
<dbReference type="PROSITE" id="PS50110">
    <property type="entry name" value="RESPONSE_REGULATORY"/>
    <property type="match status" value="1"/>
</dbReference>
<dbReference type="PROSITE" id="PS51755">
    <property type="entry name" value="OMPR_PHOB"/>
    <property type="match status" value="1"/>
</dbReference>
<dbReference type="SMART" id="SM00448">
    <property type="entry name" value="REC"/>
    <property type="match status" value="1"/>
</dbReference>
<evidence type="ECO:0000256" key="3">
    <source>
        <dbReference type="ARBA" id="ARBA00023012"/>
    </source>
</evidence>
<evidence type="ECO:0000256" key="6">
    <source>
        <dbReference type="ARBA" id="ARBA00023163"/>
    </source>
</evidence>
<dbReference type="GO" id="GO:0000156">
    <property type="term" value="F:phosphorelay response regulator activity"/>
    <property type="evidence" value="ECO:0007669"/>
    <property type="project" value="TreeGrafter"/>
</dbReference>
<dbReference type="GO" id="GO:0005829">
    <property type="term" value="C:cytosol"/>
    <property type="evidence" value="ECO:0007669"/>
    <property type="project" value="TreeGrafter"/>
</dbReference>
<dbReference type="EMBL" id="JABBVZ010000042">
    <property type="protein sequence ID" value="NMP23164.1"/>
    <property type="molecule type" value="Genomic_DNA"/>
</dbReference>
<comment type="caution">
    <text evidence="12">The sequence shown here is derived from an EMBL/GenBank/DDBJ whole genome shotgun (WGS) entry which is preliminary data.</text>
</comment>
<dbReference type="GO" id="GO:0006355">
    <property type="term" value="P:regulation of DNA-templated transcription"/>
    <property type="evidence" value="ECO:0007669"/>
    <property type="project" value="InterPro"/>
</dbReference>
<evidence type="ECO:0000256" key="8">
    <source>
        <dbReference type="PROSITE-ProRule" id="PRU00169"/>
    </source>
</evidence>
<dbReference type="FunFam" id="3.40.50.2300:FF:000001">
    <property type="entry name" value="DNA-binding response regulator PhoB"/>
    <property type="match status" value="1"/>
</dbReference>
<evidence type="ECO:0000313" key="13">
    <source>
        <dbReference type="Proteomes" id="UP000533476"/>
    </source>
</evidence>
<proteinExistence type="predicted"/>
<evidence type="ECO:0000256" key="5">
    <source>
        <dbReference type="ARBA" id="ARBA00023125"/>
    </source>
</evidence>
<dbReference type="GO" id="GO:0032993">
    <property type="term" value="C:protein-DNA complex"/>
    <property type="evidence" value="ECO:0007669"/>
    <property type="project" value="TreeGrafter"/>
</dbReference>
<dbReference type="RefSeq" id="WP_169100195.1">
    <property type="nucleotide sequence ID" value="NZ_JABBVZ010000042.1"/>
</dbReference>
<dbReference type="PANTHER" id="PTHR48111">
    <property type="entry name" value="REGULATOR OF RPOS"/>
    <property type="match status" value="1"/>
</dbReference>
<keyword evidence="4" id="KW-0805">Transcription regulation</keyword>
<gene>
    <name evidence="12" type="ORF">HIJ39_12515</name>
</gene>
<dbReference type="Pfam" id="PF00486">
    <property type="entry name" value="Trans_reg_C"/>
    <property type="match status" value="1"/>
</dbReference>
<dbReference type="CDD" id="cd00383">
    <property type="entry name" value="trans_reg_C"/>
    <property type="match status" value="1"/>
</dbReference>
<dbReference type="InterPro" id="IPR011006">
    <property type="entry name" value="CheY-like_superfamily"/>
</dbReference>
<comment type="function">
    <text evidence="7">May play the central regulatory role in sporulation. It may be an element of the effector pathway responsible for the activation of sporulation genes in response to nutritional stress. Spo0A may act in concert with spo0H (a sigma factor) to control the expression of some genes that are critical to the sporulation process.</text>
</comment>
<keyword evidence="2 8" id="KW-0597">Phosphoprotein</keyword>
<evidence type="ECO:0000256" key="4">
    <source>
        <dbReference type="ARBA" id="ARBA00023015"/>
    </source>
</evidence>
<sequence length="229" mass="25972">MSRTILVVDDEPAICELVRFHLERDGFRVLTTDNGLDALMMQQDHQPDLVILDEMLPALPGFDVLRRLRAESQVPVIMLTARKEEVDRVVGLELGADDYVTKPFSVRELIARVRAIFRRQEPPVKTLAFSNNGITVRVEEQRALVDDQPINLTATEFQILALFMRHPGRVFSRSDLFASVWGYDSHGDTRTVNVHIRNLRDKLGAKGMLIESVRGVGYRLNAHAQEDNA</sequence>
<feature type="domain" description="OmpR/PhoB-type" evidence="11">
    <location>
        <begin position="124"/>
        <end position="222"/>
    </location>
</feature>
<feature type="domain" description="Response regulatory" evidence="10">
    <location>
        <begin position="4"/>
        <end position="117"/>
    </location>
</feature>
<evidence type="ECO:0000259" key="11">
    <source>
        <dbReference type="PROSITE" id="PS51755"/>
    </source>
</evidence>
<dbReference type="Pfam" id="PF00072">
    <property type="entry name" value="Response_reg"/>
    <property type="match status" value="1"/>
</dbReference>
<dbReference type="FunFam" id="1.10.10.10:FF:000018">
    <property type="entry name" value="DNA-binding response regulator ResD"/>
    <property type="match status" value="1"/>
</dbReference>
<dbReference type="SUPFAM" id="SSF52172">
    <property type="entry name" value="CheY-like"/>
    <property type="match status" value="1"/>
</dbReference>
<dbReference type="PANTHER" id="PTHR48111:SF4">
    <property type="entry name" value="DNA-BINDING DUAL TRANSCRIPTIONAL REGULATOR OMPR"/>
    <property type="match status" value="1"/>
</dbReference>
<reference evidence="12 13" key="1">
    <citation type="submission" date="2020-04" db="EMBL/GenBank/DDBJ databases">
        <authorList>
            <person name="Zhang R."/>
            <person name="Schippers A."/>
        </authorList>
    </citation>
    <scope>NUCLEOTIDE SEQUENCE [LARGE SCALE GENOMIC DNA]</scope>
    <source>
        <strain evidence="12 13">DSM 109850</strain>
    </source>
</reference>
<dbReference type="Gene3D" id="3.40.50.2300">
    <property type="match status" value="1"/>
</dbReference>
<dbReference type="SMART" id="SM00862">
    <property type="entry name" value="Trans_reg_C"/>
    <property type="match status" value="1"/>
</dbReference>
<feature type="DNA-binding region" description="OmpR/PhoB-type" evidence="9">
    <location>
        <begin position="124"/>
        <end position="222"/>
    </location>
</feature>
<evidence type="ECO:0000259" key="10">
    <source>
        <dbReference type="PROSITE" id="PS50110"/>
    </source>
</evidence>
<dbReference type="InterPro" id="IPR001867">
    <property type="entry name" value="OmpR/PhoB-type_DNA-bd"/>
</dbReference>
<evidence type="ECO:0000313" key="12">
    <source>
        <dbReference type="EMBL" id="NMP23164.1"/>
    </source>
</evidence>
<dbReference type="Proteomes" id="UP000533476">
    <property type="component" value="Unassembled WGS sequence"/>
</dbReference>
<name>A0A7Y0Q4E4_9FIRM</name>
<dbReference type="InterPro" id="IPR039420">
    <property type="entry name" value="WalR-like"/>
</dbReference>
<dbReference type="InterPro" id="IPR036388">
    <property type="entry name" value="WH-like_DNA-bd_sf"/>
</dbReference>
<dbReference type="InterPro" id="IPR001789">
    <property type="entry name" value="Sig_transdc_resp-reg_receiver"/>
</dbReference>
<protein>
    <recommendedName>
        <fullName evidence="1">Stage 0 sporulation protein A homolog</fullName>
    </recommendedName>
</protein>
<keyword evidence="5 9" id="KW-0238">DNA-binding</keyword>
<accession>A0A7Y0Q4E4</accession>
<feature type="modified residue" description="4-aspartylphosphate" evidence="8">
    <location>
        <position position="53"/>
    </location>
</feature>
<organism evidence="12 13">
    <name type="scientific">Sulfobacillus harzensis</name>
    <dbReference type="NCBI Taxonomy" id="2729629"/>
    <lineage>
        <taxon>Bacteria</taxon>
        <taxon>Bacillati</taxon>
        <taxon>Bacillota</taxon>
        <taxon>Clostridia</taxon>
        <taxon>Eubacteriales</taxon>
        <taxon>Clostridiales Family XVII. Incertae Sedis</taxon>
        <taxon>Sulfobacillus</taxon>
    </lineage>
</organism>
<evidence type="ECO:0000256" key="1">
    <source>
        <dbReference type="ARBA" id="ARBA00018672"/>
    </source>
</evidence>